<accession>A0A098EDY3</accession>
<dbReference type="InterPro" id="IPR051207">
    <property type="entry name" value="ComplexI_NDUFA9_subunit"/>
</dbReference>
<dbReference type="EMBL" id="CCXQ01000023">
    <property type="protein sequence ID" value="CEG20508.1"/>
    <property type="molecule type" value="Genomic_DNA"/>
</dbReference>
<organism evidence="2 3">
    <name type="scientific">Anaplasma phagocytophilum</name>
    <name type="common">Ehrlichia phagocytophila</name>
    <dbReference type="NCBI Taxonomy" id="948"/>
    <lineage>
        <taxon>Bacteria</taxon>
        <taxon>Pseudomonadati</taxon>
        <taxon>Pseudomonadota</taxon>
        <taxon>Alphaproteobacteria</taxon>
        <taxon>Rickettsiales</taxon>
        <taxon>Anaplasmataceae</taxon>
        <taxon>Anaplasma</taxon>
        <taxon>phagocytophilum group</taxon>
    </lineage>
</organism>
<protein>
    <submittedName>
        <fullName evidence="2">NADH-ubiquinone oxidoreductase family protein</fullName>
    </submittedName>
</protein>
<dbReference type="InterPro" id="IPR036291">
    <property type="entry name" value="NAD(P)-bd_dom_sf"/>
</dbReference>
<dbReference type="CDD" id="cd05271">
    <property type="entry name" value="NDUFA9_like_SDR_a"/>
    <property type="match status" value="1"/>
</dbReference>
<dbReference type="Gene3D" id="3.40.50.720">
    <property type="entry name" value="NAD(P)-binding Rossmann-like Domain"/>
    <property type="match status" value="1"/>
</dbReference>
<reference evidence="2 3" key="1">
    <citation type="submission" date="2014-09" db="EMBL/GenBank/DDBJ databases">
        <authorList>
            <person name="Loux Valentin"/>
            <person name="Dugat Thibaut"/>
        </authorList>
    </citation>
    <scope>NUCLEOTIDE SEQUENCE [LARGE SCALE GENOMIC DNA]</scope>
    <source>
        <strain evidence="2 3">BOV-10_179</strain>
    </source>
</reference>
<dbReference type="PANTHER" id="PTHR12126:SF11">
    <property type="entry name" value="NADH DEHYDROGENASE [UBIQUINONE] 1 ALPHA SUBCOMPLEX SUBUNIT 9, MITOCHONDRIAL"/>
    <property type="match status" value="1"/>
</dbReference>
<dbReference type="RefSeq" id="WP_060757605.1">
    <property type="nucleotide sequence ID" value="NZ_CCXQ01000023.1"/>
</dbReference>
<dbReference type="SUPFAM" id="SSF51735">
    <property type="entry name" value="NAD(P)-binding Rossmann-fold domains"/>
    <property type="match status" value="1"/>
</dbReference>
<dbReference type="AlphaFoldDB" id="A0A098EDY3"/>
<sequence length="313" mass="34439">MKKVLVFGGSGFIGRYLVCELVARKYSVTVYTRNHEKAARLKLFGRLGQVDIVCGKLSDAALIQKLIADCDVIVNLVGTISDPRSAVLQYLHITFPSNIAKLATKHGKMFVHFSAMGADIAKTSSYAQSKLEGEKRIRDVCENAVILRPNLVFGDGDNFFNKFANLARVAPFMPLFGGGKGLLQPVHVDDVVNVAMDLIVNQASSGTYEVAGPTVYSLRDLIKFVLVATGRKKPMLSIPSKMAKFIAYICEIKIVSFILQPATGSSEPIVTRDQIELMKYDIILPDSSNVRKGKTTIEEIVPEYLKIYEKASN</sequence>
<dbReference type="PANTHER" id="PTHR12126">
    <property type="entry name" value="NADH-UBIQUINONE OXIDOREDUCTASE 39 KDA SUBUNIT-RELATED"/>
    <property type="match status" value="1"/>
</dbReference>
<dbReference type="InterPro" id="IPR001509">
    <property type="entry name" value="Epimerase_deHydtase"/>
</dbReference>
<evidence type="ECO:0000313" key="2">
    <source>
        <dbReference type="EMBL" id="CEG20508.1"/>
    </source>
</evidence>
<proteinExistence type="predicted"/>
<dbReference type="Proteomes" id="UP000055047">
    <property type="component" value="Unassembled WGS sequence"/>
</dbReference>
<evidence type="ECO:0000259" key="1">
    <source>
        <dbReference type="Pfam" id="PF01370"/>
    </source>
</evidence>
<keyword evidence="2" id="KW-0830">Ubiquinone</keyword>
<feature type="domain" description="NAD-dependent epimerase/dehydratase" evidence="1">
    <location>
        <begin position="4"/>
        <end position="209"/>
    </location>
</feature>
<evidence type="ECO:0000313" key="3">
    <source>
        <dbReference type="Proteomes" id="UP000055047"/>
    </source>
</evidence>
<name>A0A098EDY3_ANAPH</name>
<dbReference type="Pfam" id="PF01370">
    <property type="entry name" value="Epimerase"/>
    <property type="match status" value="1"/>
</dbReference>
<gene>
    <name evidence="2" type="ORF">ANAPHAGO_00713</name>
</gene>
<dbReference type="GO" id="GO:0044877">
    <property type="term" value="F:protein-containing complex binding"/>
    <property type="evidence" value="ECO:0007669"/>
    <property type="project" value="TreeGrafter"/>
</dbReference>